<proteinExistence type="predicted"/>
<keyword evidence="2" id="KW-1185">Reference proteome</keyword>
<sequence length="84" mass="9322">MDTAYKSLFFVVSCEAQAQIRRIFLDGYGVYIPNLGVQQGVNFMASLQDFSTTPTAFTDPFGVFRTPGAGPSTSHNFRNDMDEE</sequence>
<organism evidence="1 2">
    <name type="scientific">Tanacetum coccineum</name>
    <dbReference type="NCBI Taxonomy" id="301880"/>
    <lineage>
        <taxon>Eukaryota</taxon>
        <taxon>Viridiplantae</taxon>
        <taxon>Streptophyta</taxon>
        <taxon>Embryophyta</taxon>
        <taxon>Tracheophyta</taxon>
        <taxon>Spermatophyta</taxon>
        <taxon>Magnoliopsida</taxon>
        <taxon>eudicotyledons</taxon>
        <taxon>Gunneridae</taxon>
        <taxon>Pentapetalae</taxon>
        <taxon>asterids</taxon>
        <taxon>campanulids</taxon>
        <taxon>Asterales</taxon>
        <taxon>Asteraceae</taxon>
        <taxon>Asteroideae</taxon>
        <taxon>Anthemideae</taxon>
        <taxon>Anthemidinae</taxon>
        <taxon>Tanacetum</taxon>
    </lineage>
</organism>
<accession>A0ABQ5I555</accession>
<dbReference type="EMBL" id="BQNB010020318">
    <property type="protein sequence ID" value="GJT94677.1"/>
    <property type="molecule type" value="Genomic_DNA"/>
</dbReference>
<gene>
    <name evidence="1" type="ORF">Tco_1090195</name>
</gene>
<comment type="caution">
    <text evidence="1">The sequence shown here is derived from an EMBL/GenBank/DDBJ whole genome shotgun (WGS) entry which is preliminary data.</text>
</comment>
<protein>
    <submittedName>
        <fullName evidence="1">Uncharacterized protein</fullName>
    </submittedName>
</protein>
<evidence type="ECO:0000313" key="1">
    <source>
        <dbReference type="EMBL" id="GJT94677.1"/>
    </source>
</evidence>
<reference evidence="1" key="1">
    <citation type="journal article" date="2022" name="Int. J. Mol. Sci.">
        <title>Draft Genome of Tanacetum Coccineum: Genomic Comparison of Closely Related Tanacetum-Family Plants.</title>
        <authorList>
            <person name="Yamashiro T."/>
            <person name="Shiraishi A."/>
            <person name="Nakayama K."/>
            <person name="Satake H."/>
        </authorList>
    </citation>
    <scope>NUCLEOTIDE SEQUENCE</scope>
</reference>
<reference evidence="1" key="2">
    <citation type="submission" date="2022-01" db="EMBL/GenBank/DDBJ databases">
        <authorList>
            <person name="Yamashiro T."/>
            <person name="Shiraishi A."/>
            <person name="Satake H."/>
            <person name="Nakayama K."/>
        </authorList>
    </citation>
    <scope>NUCLEOTIDE SEQUENCE</scope>
</reference>
<evidence type="ECO:0000313" key="2">
    <source>
        <dbReference type="Proteomes" id="UP001151760"/>
    </source>
</evidence>
<name>A0ABQ5I555_9ASTR</name>
<dbReference type="Proteomes" id="UP001151760">
    <property type="component" value="Unassembled WGS sequence"/>
</dbReference>